<evidence type="ECO:0000256" key="14">
    <source>
        <dbReference type="ARBA" id="ARBA00047493"/>
    </source>
</evidence>
<evidence type="ECO:0000256" key="6">
    <source>
        <dbReference type="ARBA" id="ARBA00022563"/>
    </source>
</evidence>
<keyword evidence="7" id="KW-0436">Ligase</keyword>
<protein>
    <recommendedName>
        <fullName evidence="5">Folylpolyglutamate synthase</fullName>
        <ecNumber evidence="4">6.3.2.17</ecNumber>
    </recommendedName>
    <alternativeName>
        <fullName evidence="13">Folylpoly-gamma-glutamate synthetase</fullName>
    </alternativeName>
    <alternativeName>
        <fullName evidence="12">Tetrahydrofolylpolyglutamate synthase</fullName>
    </alternativeName>
</protein>
<dbReference type="Proteomes" id="UP000594261">
    <property type="component" value="Chromosome 7"/>
</dbReference>
<keyword evidence="11" id="KW-0460">Magnesium</keyword>
<dbReference type="InParanoid" id="A0A7N2M3T2"/>
<evidence type="ECO:0000256" key="3">
    <source>
        <dbReference type="ARBA" id="ARBA00008276"/>
    </source>
</evidence>
<comment type="cofactor">
    <cofactor evidence="1">
        <name>a monovalent cation</name>
        <dbReference type="ChEBI" id="CHEBI:60242"/>
    </cofactor>
</comment>
<dbReference type="GO" id="GO:0004326">
    <property type="term" value="F:tetrahydrofolylpolyglutamate synthase activity"/>
    <property type="evidence" value="ECO:0007669"/>
    <property type="project" value="UniProtKB-EC"/>
</dbReference>
<evidence type="ECO:0000256" key="10">
    <source>
        <dbReference type="ARBA" id="ARBA00022840"/>
    </source>
</evidence>
<evidence type="ECO:0000256" key="2">
    <source>
        <dbReference type="ARBA" id="ARBA00005150"/>
    </source>
</evidence>
<dbReference type="InterPro" id="IPR036615">
    <property type="entry name" value="Mur_ligase_C_dom_sf"/>
</dbReference>
<comment type="similarity">
    <text evidence="3">Belongs to the folylpolyglutamate synthase family.</text>
</comment>
<name>A0A7N2M3T2_QUELO</name>
<evidence type="ECO:0000256" key="8">
    <source>
        <dbReference type="ARBA" id="ARBA00022723"/>
    </source>
</evidence>
<dbReference type="Gramene" id="QL07p004976:mrna">
    <property type="protein sequence ID" value="QL07p004976:mrna"/>
    <property type="gene ID" value="QL07p004976"/>
</dbReference>
<sequence>MNKGNGRFDPVQDIQEADLPESFVRGLSTAHIPGRAQFVYDTYPESNNSLEVFENSFGDLTFYLDGAHSTESMEACAKWFSSAVKGNQISSASSFKLKNLEGVWGNGHIRHGSGSMEESNKLIKQILLFNCMDVRHPHILLPRLVSTCASGTHFAKAFFVPSMSTYSKVTPGATIPSDICGRDLYWQFNLQMLWEKIIHGKEVDTLRDKGAKMDNAKILPHEFLYEDASRCSPADNYFACSAVMPSLPLTIKWLRDCVKQNPSLKVLVR</sequence>
<keyword evidence="6" id="KW-0554">One-carbon metabolism</keyword>
<dbReference type="AlphaFoldDB" id="A0A7N2M3T2"/>
<evidence type="ECO:0000256" key="11">
    <source>
        <dbReference type="ARBA" id="ARBA00022842"/>
    </source>
</evidence>
<comment type="catalytic activity">
    <reaction evidence="14">
        <text>(6S)-5,6,7,8-tetrahydrofolyl-(gamma-L-Glu)(n) + L-glutamate + ATP = (6S)-5,6,7,8-tetrahydrofolyl-(gamma-L-Glu)(n+1) + ADP + phosphate + H(+)</text>
        <dbReference type="Rhea" id="RHEA:10580"/>
        <dbReference type="Rhea" id="RHEA-COMP:14738"/>
        <dbReference type="Rhea" id="RHEA-COMP:14740"/>
        <dbReference type="ChEBI" id="CHEBI:15378"/>
        <dbReference type="ChEBI" id="CHEBI:29985"/>
        <dbReference type="ChEBI" id="CHEBI:30616"/>
        <dbReference type="ChEBI" id="CHEBI:43474"/>
        <dbReference type="ChEBI" id="CHEBI:141005"/>
        <dbReference type="ChEBI" id="CHEBI:456216"/>
        <dbReference type="EC" id="6.3.2.17"/>
    </reaction>
</comment>
<comment type="pathway">
    <text evidence="2">Cofactor biosynthesis; tetrahydrofolylpolyglutamate biosynthesis.</text>
</comment>
<evidence type="ECO:0000256" key="5">
    <source>
        <dbReference type="ARBA" id="ARBA00018660"/>
    </source>
</evidence>
<dbReference type="OMA" id="DERYLPK"/>
<evidence type="ECO:0000313" key="16">
    <source>
        <dbReference type="Proteomes" id="UP000594261"/>
    </source>
</evidence>
<dbReference type="SUPFAM" id="SSF53244">
    <property type="entry name" value="MurD-like peptide ligases, peptide-binding domain"/>
    <property type="match status" value="1"/>
</dbReference>
<dbReference type="GO" id="GO:0005739">
    <property type="term" value="C:mitochondrion"/>
    <property type="evidence" value="ECO:0007669"/>
    <property type="project" value="TreeGrafter"/>
</dbReference>
<evidence type="ECO:0000256" key="1">
    <source>
        <dbReference type="ARBA" id="ARBA00001944"/>
    </source>
</evidence>
<keyword evidence="8" id="KW-0479">Metal-binding</keyword>
<dbReference type="EnsemblPlants" id="QL07p004976:mrna">
    <property type="protein sequence ID" value="QL07p004976:mrna"/>
    <property type="gene ID" value="QL07p004976"/>
</dbReference>
<dbReference type="EMBL" id="LRBV02000007">
    <property type="status" value="NOT_ANNOTATED_CDS"/>
    <property type="molecule type" value="Genomic_DNA"/>
</dbReference>
<dbReference type="GO" id="GO:0006730">
    <property type="term" value="P:one-carbon metabolic process"/>
    <property type="evidence" value="ECO:0007669"/>
    <property type="project" value="UniProtKB-KW"/>
</dbReference>
<dbReference type="GO" id="GO:0046872">
    <property type="term" value="F:metal ion binding"/>
    <property type="evidence" value="ECO:0007669"/>
    <property type="project" value="UniProtKB-KW"/>
</dbReference>
<evidence type="ECO:0000256" key="4">
    <source>
        <dbReference type="ARBA" id="ARBA00013025"/>
    </source>
</evidence>
<accession>A0A7N2M3T2</accession>
<dbReference type="FunFam" id="3.90.190.20:FF:000011">
    <property type="entry name" value="Folylpolyglutamate synthase"/>
    <property type="match status" value="1"/>
</dbReference>
<dbReference type="PANTHER" id="PTHR11136">
    <property type="entry name" value="FOLYLPOLYGLUTAMATE SYNTHASE-RELATED"/>
    <property type="match status" value="1"/>
</dbReference>
<dbReference type="PANTHER" id="PTHR11136:SF5">
    <property type="entry name" value="FOLYLPOLYGLUTAMATE SYNTHASE, MITOCHONDRIAL"/>
    <property type="match status" value="1"/>
</dbReference>
<dbReference type="GO" id="GO:0005829">
    <property type="term" value="C:cytosol"/>
    <property type="evidence" value="ECO:0007669"/>
    <property type="project" value="TreeGrafter"/>
</dbReference>
<reference evidence="15" key="2">
    <citation type="submission" date="2021-01" db="UniProtKB">
        <authorList>
            <consortium name="EnsemblPlants"/>
        </authorList>
    </citation>
    <scope>IDENTIFICATION</scope>
</reference>
<dbReference type="GO" id="GO:0005524">
    <property type="term" value="F:ATP binding"/>
    <property type="evidence" value="ECO:0007669"/>
    <property type="project" value="UniProtKB-KW"/>
</dbReference>
<reference evidence="15 16" key="1">
    <citation type="journal article" date="2016" name="G3 (Bethesda)">
        <title>First Draft Assembly and Annotation of the Genome of a California Endemic Oak Quercus lobata Nee (Fagaceae).</title>
        <authorList>
            <person name="Sork V.L."/>
            <person name="Fitz-Gibbon S.T."/>
            <person name="Puiu D."/>
            <person name="Crepeau M."/>
            <person name="Gugger P.F."/>
            <person name="Sherman R."/>
            <person name="Stevens K."/>
            <person name="Langley C.H."/>
            <person name="Pellegrini M."/>
            <person name="Salzberg S.L."/>
        </authorList>
    </citation>
    <scope>NUCLEOTIDE SEQUENCE [LARGE SCALE GENOMIC DNA]</scope>
    <source>
        <strain evidence="15 16">cv. SW786</strain>
    </source>
</reference>
<keyword evidence="9" id="KW-0547">Nucleotide-binding</keyword>
<evidence type="ECO:0000256" key="12">
    <source>
        <dbReference type="ARBA" id="ARBA00030592"/>
    </source>
</evidence>
<organism evidence="15 16">
    <name type="scientific">Quercus lobata</name>
    <name type="common">Valley oak</name>
    <dbReference type="NCBI Taxonomy" id="97700"/>
    <lineage>
        <taxon>Eukaryota</taxon>
        <taxon>Viridiplantae</taxon>
        <taxon>Streptophyta</taxon>
        <taxon>Embryophyta</taxon>
        <taxon>Tracheophyta</taxon>
        <taxon>Spermatophyta</taxon>
        <taxon>Magnoliopsida</taxon>
        <taxon>eudicotyledons</taxon>
        <taxon>Gunneridae</taxon>
        <taxon>Pentapetalae</taxon>
        <taxon>rosids</taxon>
        <taxon>fabids</taxon>
        <taxon>Fagales</taxon>
        <taxon>Fagaceae</taxon>
        <taxon>Quercus</taxon>
    </lineage>
</organism>
<evidence type="ECO:0000256" key="9">
    <source>
        <dbReference type="ARBA" id="ARBA00022741"/>
    </source>
</evidence>
<evidence type="ECO:0000256" key="7">
    <source>
        <dbReference type="ARBA" id="ARBA00022598"/>
    </source>
</evidence>
<evidence type="ECO:0000313" key="15">
    <source>
        <dbReference type="EnsemblPlants" id="QL07p004976:mrna"/>
    </source>
</evidence>
<dbReference type="EC" id="6.3.2.17" evidence="4"/>
<keyword evidence="10" id="KW-0067">ATP-binding</keyword>
<evidence type="ECO:0000256" key="13">
    <source>
        <dbReference type="ARBA" id="ARBA00030876"/>
    </source>
</evidence>
<proteinExistence type="inferred from homology"/>
<keyword evidence="16" id="KW-1185">Reference proteome</keyword>
<dbReference type="InterPro" id="IPR001645">
    <property type="entry name" value="Folylpolyglutamate_synth"/>
</dbReference>